<dbReference type="InterPro" id="IPR018631">
    <property type="entry name" value="AAA-ATPase-like_dom"/>
</dbReference>
<accession>B6VXD2</accession>
<protein>
    <recommendedName>
        <fullName evidence="1">AAA-ATPase-like domain-containing protein</fullName>
    </recommendedName>
</protein>
<reference evidence="2 3" key="2">
    <citation type="submission" date="2008-10" db="EMBL/GenBank/DDBJ databases">
        <authorList>
            <person name="Fulton L."/>
            <person name="Clifton S."/>
            <person name="Fulton B."/>
            <person name="Xu J."/>
            <person name="Minx P."/>
            <person name="Pepin K.H."/>
            <person name="Johnson M."/>
            <person name="Thiruvilangam P."/>
            <person name="Bhonagiri V."/>
            <person name="Nash W.E."/>
            <person name="Mardis E.R."/>
            <person name="Wilson R.K."/>
        </authorList>
    </citation>
    <scope>NUCLEOTIDE SEQUENCE [LARGE SCALE GENOMIC DNA]</scope>
    <source>
        <strain evidence="2 3">DSM 17855</strain>
    </source>
</reference>
<evidence type="ECO:0000313" key="3">
    <source>
        <dbReference type="Proteomes" id="UP000004849"/>
    </source>
</evidence>
<dbReference type="Pfam" id="PF09820">
    <property type="entry name" value="AAA-ATPase_like"/>
    <property type="match status" value="1"/>
</dbReference>
<name>B6VXD2_9BACT</name>
<evidence type="ECO:0000313" key="2">
    <source>
        <dbReference type="EMBL" id="EEB25596.1"/>
    </source>
</evidence>
<gene>
    <name evidence="2" type="ORF">BACDOR_01941</name>
</gene>
<dbReference type="AlphaFoldDB" id="B6VXD2"/>
<dbReference type="EMBL" id="ABWZ01000037">
    <property type="protein sequence ID" value="EEB25596.1"/>
    <property type="molecule type" value="Genomic_DNA"/>
</dbReference>
<feature type="domain" description="AAA-ATPase-like" evidence="1">
    <location>
        <begin position="17"/>
        <end position="87"/>
    </location>
</feature>
<dbReference type="HOGENOM" id="CLU_2476827_0_0_10"/>
<organism evidence="2 3">
    <name type="scientific">Phocaeicola dorei DSM 17855</name>
    <dbReference type="NCBI Taxonomy" id="483217"/>
    <lineage>
        <taxon>Bacteria</taxon>
        <taxon>Pseudomonadati</taxon>
        <taxon>Bacteroidota</taxon>
        <taxon>Bacteroidia</taxon>
        <taxon>Bacteroidales</taxon>
        <taxon>Bacteroidaceae</taxon>
        <taxon>Phocaeicola</taxon>
    </lineage>
</organism>
<reference evidence="2 3" key="1">
    <citation type="submission" date="2008-10" db="EMBL/GenBank/DDBJ databases">
        <title>Draft genome sequence of Bacteroides dorei (DSM 17855).</title>
        <authorList>
            <person name="Sudarsanam P."/>
            <person name="Ley R."/>
            <person name="Guruge J."/>
            <person name="Turnbaugh P.J."/>
            <person name="Mahowald M."/>
            <person name="Liep D."/>
            <person name="Gordon J."/>
        </authorList>
    </citation>
    <scope>NUCLEOTIDE SEQUENCE [LARGE SCALE GENOMIC DNA]</scope>
    <source>
        <strain evidence="2 3">DSM 17855</strain>
    </source>
</reference>
<evidence type="ECO:0000259" key="1">
    <source>
        <dbReference type="Pfam" id="PF09820"/>
    </source>
</evidence>
<proteinExistence type="predicted"/>
<dbReference type="Proteomes" id="UP000004849">
    <property type="component" value="Unassembled WGS sequence"/>
</dbReference>
<sequence>MLPQGIKEGLNAKRGAVEQLDYLYKECYKAGQSIYLFMDKYDHFTNKILSEPSCLDNYRSETHGTGYLRSFFDTVKAGTYMLSSVVL</sequence>